<feature type="compositionally biased region" description="Low complexity" evidence="1">
    <location>
        <begin position="28"/>
        <end position="53"/>
    </location>
</feature>
<accession>A0A448Z9Q0</accession>
<protein>
    <submittedName>
        <fullName evidence="2">Uncharacterized protein</fullName>
    </submittedName>
</protein>
<feature type="compositionally biased region" description="Low complexity" evidence="1">
    <location>
        <begin position="594"/>
        <end position="603"/>
    </location>
</feature>
<dbReference type="Proteomes" id="UP000291116">
    <property type="component" value="Unassembled WGS sequence"/>
</dbReference>
<feature type="region of interest" description="Disordered" evidence="1">
    <location>
        <begin position="781"/>
        <end position="801"/>
    </location>
</feature>
<name>A0A448Z9Q0_9STRA</name>
<keyword evidence="3" id="KW-1185">Reference proteome</keyword>
<feature type="region of interest" description="Disordered" evidence="1">
    <location>
        <begin position="1"/>
        <end position="395"/>
    </location>
</feature>
<feature type="compositionally biased region" description="Acidic residues" evidence="1">
    <location>
        <begin position="256"/>
        <end position="291"/>
    </location>
</feature>
<proteinExistence type="predicted"/>
<feature type="compositionally biased region" description="Basic and acidic residues" evidence="1">
    <location>
        <begin position="574"/>
        <end position="593"/>
    </location>
</feature>
<gene>
    <name evidence="2" type="ORF">PSNMU_V1.4_AUG-EV-PASAV3_0056240</name>
</gene>
<feature type="compositionally biased region" description="Acidic residues" evidence="1">
    <location>
        <begin position="856"/>
        <end position="874"/>
    </location>
</feature>
<evidence type="ECO:0000313" key="2">
    <source>
        <dbReference type="EMBL" id="VEU38792.1"/>
    </source>
</evidence>
<feature type="region of interest" description="Disordered" evidence="1">
    <location>
        <begin position="814"/>
        <end position="969"/>
    </location>
</feature>
<reference evidence="2 3" key="1">
    <citation type="submission" date="2019-01" db="EMBL/GenBank/DDBJ databases">
        <authorList>
            <person name="Ferrante I. M."/>
        </authorList>
    </citation>
    <scope>NUCLEOTIDE SEQUENCE [LARGE SCALE GENOMIC DNA]</scope>
    <source>
        <strain evidence="2 3">B856</strain>
    </source>
</reference>
<dbReference type="OrthoDB" id="49182at2759"/>
<feature type="compositionally biased region" description="Basic and acidic residues" evidence="1">
    <location>
        <begin position="386"/>
        <end position="395"/>
    </location>
</feature>
<feature type="compositionally biased region" description="Acidic residues" evidence="1">
    <location>
        <begin position="604"/>
        <end position="613"/>
    </location>
</feature>
<feature type="compositionally biased region" description="Gly residues" evidence="1">
    <location>
        <begin position="512"/>
        <end position="521"/>
    </location>
</feature>
<feature type="compositionally biased region" description="Acidic residues" evidence="1">
    <location>
        <begin position="834"/>
        <end position="848"/>
    </location>
</feature>
<feature type="compositionally biased region" description="Basic and acidic residues" evidence="1">
    <location>
        <begin position="822"/>
        <end position="833"/>
    </location>
</feature>
<feature type="compositionally biased region" description="Acidic residues" evidence="1">
    <location>
        <begin position="324"/>
        <end position="342"/>
    </location>
</feature>
<organism evidence="2 3">
    <name type="scientific">Pseudo-nitzschia multistriata</name>
    <dbReference type="NCBI Taxonomy" id="183589"/>
    <lineage>
        <taxon>Eukaryota</taxon>
        <taxon>Sar</taxon>
        <taxon>Stramenopiles</taxon>
        <taxon>Ochrophyta</taxon>
        <taxon>Bacillariophyta</taxon>
        <taxon>Bacillariophyceae</taxon>
        <taxon>Bacillariophycidae</taxon>
        <taxon>Bacillariales</taxon>
        <taxon>Bacillariaceae</taxon>
        <taxon>Pseudo-nitzschia</taxon>
    </lineage>
</organism>
<feature type="compositionally biased region" description="Acidic residues" evidence="1">
    <location>
        <begin position="958"/>
        <end position="969"/>
    </location>
</feature>
<evidence type="ECO:0000256" key="1">
    <source>
        <dbReference type="SAM" id="MobiDB-lite"/>
    </source>
</evidence>
<feature type="region of interest" description="Disordered" evidence="1">
    <location>
        <begin position="504"/>
        <end position="525"/>
    </location>
</feature>
<feature type="compositionally biased region" description="Basic residues" evidence="1">
    <location>
        <begin position="922"/>
        <end position="933"/>
    </location>
</feature>
<dbReference type="EMBL" id="CAACVS010000187">
    <property type="protein sequence ID" value="VEU38792.1"/>
    <property type="molecule type" value="Genomic_DNA"/>
</dbReference>
<feature type="compositionally biased region" description="Basic residues" evidence="1">
    <location>
        <begin position="240"/>
        <end position="251"/>
    </location>
</feature>
<sequence>MPRTLRSSGRRRTTTLYRDPSIEREDSGGSSSSGGEDRASAGSACGSSSDGSSGNEGEPVRRQPARRAASGLHRWSGGNDHRIGKGKRKGKGIGIGKRAPESSSSGEESGAPVTAAPSLRTRRRRRSRGSIGRAGGNAGGDVLAGLPAPRSRGSGARGRTRNKRTLGDTDSESDGADGGATHKGKSNGSKERSCQDDNDNDNDKVSDCSEEQNREAGTPMQTRRSGRKAYGRKTTAVARAARRPVKRKRAVHSSDEEFVLDSDENEDEDESNESLGNDTDEDDGACVEDDIGAIGDADLSEEDDARGALSKAFANIDHDPIGTADDDSDSGNDDNDNDDNDNDDKRPPNHPRPGAAPAAKPTRTEILPSPRRTACVPFGVHSGDSFSDREAEGRSWRRRLSHRCPECPSTEDAITCEALPRVHVCYLAPDGRSRQCFALETLRQIALQSEQLFELRVDVDGERQNFLQPPAFRTTMSDDLVDQIASKFGRGALDLHGEYYRHREKDRHRGGTCNGNGGGGDGDGRGAETIYDSFTAFRDRVKDYFKRGMGSQDIYVCPLCYGQIHRNMVNPPDTKSDGDDGGDDNDKSRREDQNNGNGVNVNDNDNDNDEEATPSESVYDPMTVLGHLDNEELSIASQFCFKKLVDVKRHLREEHGVDTGGLEGNELYKRYKVRAPDGLLQRYLWKQRGRVLHGHMLVYWYQGNSQMFLQLLDLMERVAYENEFDKDDDDDENDDDDTVSEYATKARAFYETFAAAAPRLWSRMSHPFLKSSDENMTDFIAREDDDGAGGFVGEGEGTDERPSALLHRQLMHSMGEDSDENDLVHKLQRKYAESEEDDDSDGTEEELELVDHKDEKEEDKDDSSDSGDADADADTDNHYRGYYSPIEEEKDEWMLERQSQRKRRPSPPAAGGLGSTDGRTKTPSRKRLVRRKPATPSVAAAGPPSSGRKRALRIQESSSEDDDDDDDSL</sequence>
<feature type="region of interest" description="Disordered" evidence="1">
    <location>
        <begin position="568"/>
        <end position="619"/>
    </location>
</feature>
<feature type="compositionally biased region" description="Basic and acidic residues" evidence="1">
    <location>
        <begin position="188"/>
        <end position="214"/>
    </location>
</feature>
<feature type="compositionally biased region" description="Low complexity" evidence="1">
    <location>
        <begin position="101"/>
        <end position="110"/>
    </location>
</feature>
<dbReference type="AlphaFoldDB" id="A0A448Z9Q0"/>
<evidence type="ECO:0000313" key="3">
    <source>
        <dbReference type="Proteomes" id="UP000291116"/>
    </source>
</evidence>